<feature type="non-terminal residue" evidence="1">
    <location>
        <position position="1"/>
    </location>
</feature>
<dbReference type="InParanoid" id="A0A0D0DAK3"/>
<protein>
    <submittedName>
        <fullName evidence="1">Uncharacterized protein</fullName>
    </submittedName>
</protein>
<dbReference type="AlphaFoldDB" id="A0A0D0DAK3"/>
<evidence type="ECO:0000313" key="2">
    <source>
        <dbReference type="Proteomes" id="UP000054538"/>
    </source>
</evidence>
<reference evidence="1 2" key="1">
    <citation type="submission" date="2014-04" db="EMBL/GenBank/DDBJ databases">
        <authorList>
            <consortium name="DOE Joint Genome Institute"/>
            <person name="Kuo A."/>
            <person name="Kohler A."/>
            <person name="Jargeat P."/>
            <person name="Nagy L.G."/>
            <person name="Floudas D."/>
            <person name="Copeland A."/>
            <person name="Barry K.W."/>
            <person name="Cichocki N."/>
            <person name="Veneault-Fourrey C."/>
            <person name="LaButti K."/>
            <person name="Lindquist E.A."/>
            <person name="Lipzen A."/>
            <person name="Lundell T."/>
            <person name="Morin E."/>
            <person name="Murat C."/>
            <person name="Sun H."/>
            <person name="Tunlid A."/>
            <person name="Henrissat B."/>
            <person name="Grigoriev I.V."/>
            <person name="Hibbett D.S."/>
            <person name="Martin F."/>
            <person name="Nordberg H.P."/>
            <person name="Cantor M.N."/>
            <person name="Hua S.X."/>
        </authorList>
    </citation>
    <scope>NUCLEOTIDE SEQUENCE [LARGE SCALE GENOMIC DNA]</scope>
    <source>
        <strain evidence="1 2">Ve08.2h10</strain>
    </source>
</reference>
<keyword evidence="2" id="KW-1185">Reference proteome</keyword>
<reference evidence="2" key="2">
    <citation type="submission" date="2015-01" db="EMBL/GenBank/DDBJ databases">
        <title>Evolutionary Origins and Diversification of the Mycorrhizal Mutualists.</title>
        <authorList>
            <consortium name="DOE Joint Genome Institute"/>
            <consortium name="Mycorrhizal Genomics Consortium"/>
            <person name="Kohler A."/>
            <person name="Kuo A."/>
            <person name="Nagy L.G."/>
            <person name="Floudas D."/>
            <person name="Copeland A."/>
            <person name="Barry K.W."/>
            <person name="Cichocki N."/>
            <person name="Veneault-Fourrey C."/>
            <person name="LaButti K."/>
            <person name="Lindquist E.A."/>
            <person name="Lipzen A."/>
            <person name="Lundell T."/>
            <person name="Morin E."/>
            <person name="Murat C."/>
            <person name="Riley R."/>
            <person name="Ohm R."/>
            <person name="Sun H."/>
            <person name="Tunlid A."/>
            <person name="Henrissat B."/>
            <person name="Grigoriev I.V."/>
            <person name="Hibbett D.S."/>
            <person name="Martin F."/>
        </authorList>
    </citation>
    <scope>NUCLEOTIDE SEQUENCE [LARGE SCALE GENOMIC DNA]</scope>
    <source>
        <strain evidence="2">Ve08.2h10</strain>
    </source>
</reference>
<dbReference type="HOGENOM" id="CLU_087375_2_0_1"/>
<sequence>SFNQFSIERLQKEWISPVYAFFHPTPAIITVDGRRVHEFKCSARGCKVKVRRYLDKKDARSTGNMRKHVKGCWGDEVLQAADSAVNADEVRSKIVGDILRNGS</sequence>
<name>A0A0D0DAK3_9AGAM</name>
<dbReference type="EMBL" id="KN826937">
    <property type="protein sequence ID" value="KIK77549.1"/>
    <property type="molecule type" value="Genomic_DNA"/>
</dbReference>
<dbReference type="OrthoDB" id="2677917at2759"/>
<dbReference type="Proteomes" id="UP000054538">
    <property type="component" value="Unassembled WGS sequence"/>
</dbReference>
<evidence type="ECO:0000313" key="1">
    <source>
        <dbReference type="EMBL" id="KIK77549.1"/>
    </source>
</evidence>
<gene>
    <name evidence="1" type="ORF">PAXRUDRAFT_96815</name>
</gene>
<organism evidence="1 2">
    <name type="scientific">Paxillus rubicundulus Ve08.2h10</name>
    <dbReference type="NCBI Taxonomy" id="930991"/>
    <lineage>
        <taxon>Eukaryota</taxon>
        <taxon>Fungi</taxon>
        <taxon>Dikarya</taxon>
        <taxon>Basidiomycota</taxon>
        <taxon>Agaricomycotina</taxon>
        <taxon>Agaricomycetes</taxon>
        <taxon>Agaricomycetidae</taxon>
        <taxon>Boletales</taxon>
        <taxon>Paxilineae</taxon>
        <taxon>Paxillaceae</taxon>
        <taxon>Paxillus</taxon>
    </lineage>
</organism>
<proteinExistence type="predicted"/>
<feature type="non-terminal residue" evidence="1">
    <location>
        <position position="103"/>
    </location>
</feature>
<accession>A0A0D0DAK3</accession>